<keyword evidence="1" id="KW-1185">Reference proteome</keyword>
<dbReference type="CTD" id="57129"/>
<proteinExistence type="predicted"/>
<gene>
    <name evidence="2" type="primary">LOC108732886</name>
</gene>
<dbReference type="RefSeq" id="XP_018319382.1">
    <property type="nucleotide sequence ID" value="XM_018463880.1"/>
</dbReference>
<dbReference type="STRING" id="224129.A0A1W4WFZ6"/>
<dbReference type="OrthoDB" id="270763at2759"/>
<reference evidence="2" key="1">
    <citation type="submission" date="2025-08" db="UniProtKB">
        <authorList>
            <consortium name="RefSeq"/>
        </authorList>
    </citation>
    <scope>IDENTIFICATION</scope>
    <source>
        <tissue evidence="2">Entire body</tissue>
    </source>
</reference>
<dbReference type="Proteomes" id="UP000192223">
    <property type="component" value="Unplaced"/>
</dbReference>
<dbReference type="GeneID" id="108732886"/>
<sequence length="105" mass="12842">MIGPFGLEIPYKTSEHIIPKNLNHKWLKEHECDPDKKEIKEFLYKYRERQALEERRAKVRNFNHVINLMNRFPNLDMEAIKRDYPDVDIEKAKASRKYRPMFHKD</sequence>
<protein>
    <submittedName>
        <fullName evidence="2">Uncharacterized protein LOC108732886</fullName>
    </submittedName>
</protein>
<evidence type="ECO:0000313" key="2">
    <source>
        <dbReference type="RefSeq" id="XP_018319382.1"/>
    </source>
</evidence>
<dbReference type="KEGG" id="apln:108732886"/>
<accession>A0A1W4WFZ6</accession>
<dbReference type="InParanoid" id="A0A1W4WFZ6"/>
<name>A0A1W4WFZ6_AGRPL</name>
<organism evidence="1 2">
    <name type="scientific">Agrilus planipennis</name>
    <name type="common">Emerald ash borer</name>
    <name type="synonym">Agrilus marcopoli</name>
    <dbReference type="NCBI Taxonomy" id="224129"/>
    <lineage>
        <taxon>Eukaryota</taxon>
        <taxon>Metazoa</taxon>
        <taxon>Ecdysozoa</taxon>
        <taxon>Arthropoda</taxon>
        <taxon>Hexapoda</taxon>
        <taxon>Insecta</taxon>
        <taxon>Pterygota</taxon>
        <taxon>Neoptera</taxon>
        <taxon>Endopterygota</taxon>
        <taxon>Coleoptera</taxon>
        <taxon>Polyphaga</taxon>
        <taxon>Elateriformia</taxon>
        <taxon>Buprestoidea</taxon>
        <taxon>Buprestidae</taxon>
        <taxon>Agrilinae</taxon>
        <taxon>Agrilus</taxon>
    </lineage>
</organism>
<dbReference type="AlphaFoldDB" id="A0A1W4WFZ6"/>
<evidence type="ECO:0000313" key="1">
    <source>
        <dbReference type="Proteomes" id="UP000192223"/>
    </source>
</evidence>